<dbReference type="GO" id="GO:0005524">
    <property type="term" value="F:ATP binding"/>
    <property type="evidence" value="ECO:0007669"/>
    <property type="project" value="UniProtKB-KW"/>
</dbReference>
<dbReference type="InterPro" id="IPR050482">
    <property type="entry name" value="Sensor_HK_TwoCompSys"/>
</dbReference>
<evidence type="ECO:0000256" key="5">
    <source>
        <dbReference type="ARBA" id="ARBA00022741"/>
    </source>
</evidence>
<keyword evidence="8" id="KW-0902">Two-component regulatory system</keyword>
<evidence type="ECO:0000259" key="10">
    <source>
        <dbReference type="Pfam" id="PF07730"/>
    </source>
</evidence>
<dbReference type="Pfam" id="PF07730">
    <property type="entry name" value="HisKA_3"/>
    <property type="match status" value="1"/>
</dbReference>
<feature type="transmembrane region" description="Helical" evidence="9">
    <location>
        <begin position="107"/>
        <end position="133"/>
    </location>
</feature>
<evidence type="ECO:0000256" key="9">
    <source>
        <dbReference type="SAM" id="Phobius"/>
    </source>
</evidence>
<dbReference type="Gene3D" id="1.20.5.1930">
    <property type="match status" value="1"/>
</dbReference>
<dbReference type="SUPFAM" id="SSF55874">
    <property type="entry name" value="ATPase domain of HSP90 chaperone/DNA topoisomerase II/histidine kinase"/>
    <property type="match status" value="1"/>
</dbReference>
<dbReference type="PANTHER" id="PTHR24421">
    <property type="entry name" value="NITRATE/NITRITE SENSOR PROTEIN NARX-RELATED"/>
    <property type="match status" value="1"/>
</dbReference>
<dbReference type="GO" id="GO:0016020">
    <property type="term" value="C:membrane"/>
    <property type="evidence" value="ECO:0007669"/>
    <property type="project" value="InterPro"/>
</dbReference>
<dbReference type="EMBL" id="JACHJT010000001">
    <property type="protein sequence ID" value="MBB4934450.1"/>
    <property type="molecule type" value="Genomic_DNA"/>
</dbReference>
<evidence type="ECO:0000256" key="3">
    <source>
        <dbReference type="ARBA" id="ARBA00022553"/>
    </source>
</evidence>
<dbReference type="InterPro" id="IPR011712">
    <property type="entry name" value="Sig_transdc_His_kin_sub3_dim/P"/>
</dbReference>
<keyword evidence="7" id="KW-0067">ATP-binding</keyword>
<feature type="transmembrane region" description="Helical" evidence="9">
    <location>
        <begin position="12"/>
        <end position="33"/>
    </location>
</feature>
<dbReference type="InterPro" id="IPR036890">
    <property type="entry name" value="HATPase_C_sf"/>
</dbReference>
<evidence type="ECO:0000313" key="12">
    <source>
        <dbReference type="Proteomes" id="UP000523007"/>
    </source>
</evidence>
<accession>A0A7W7RM02</accession>
<comment type="catalytic activity">
    <reaction evidence="1">
        <text>ATP + protein L-histidine = ADP + protein N-phospho-L-histidine.</text>
        <dbReference type="EC" id="2.7.13.3"/>
    </reaction>
</comment>
<keyword evidence="4" id="KW-0808">Transferase</keyword>
<dbReference type="PANTHER" id="PTHR24421:SF10">
    <property type="entry name" value="NITRATE_NITRITE SENSOR PROTEIN NARQ"/>
    <property type="match status" value="1"/>
</dbReference>
<sequence>MFAVSAVLRRPVTYLRVVFLLVGSALALSFALLDGTLILIMARQMGGLLTIAVAVVIVVVPPVVLGLMSAVRQVEAAAAESLLGVTFLHGTPGPARHAGQRVRAATWFVLHLLAGGVVILDAAVVVPIGWALITAPVRVPAGMPVSSLSALGWLRATGGWGDAWMPLAGLVCLAAAVTAPMGLGALVARAAPALLGPSTAERLQRLQAQTAWLAESNRIARELHDSVGHALSLVTLQAVAARKLRTRDPQFADEALETIESTARAATADLDHMLGLLRDGTAYAEKTCAPEPDLNALEPLIAAIRAAGLNIEADIADDLADLPEVVSREAYRIIQEGLTNALRHAADDSARLEIARRPRRLLITVTNPAAAGGTARRGHGPGNSRGVGGMAERVHALGGSITQGPHDGTWCLAVELPLPTGGAS</sequence>
<dbReference type="GO" id="GO:0000155">
    <property type="term" value="F:phosphorelay sensor kinase activity"/>
    <property type="evidence" value="ECO:0007669"/>
    <property type="project" value="InterPro"/>
</dbReference>
<organism evidence="11 12">
    <name type="scientific">Lipingzhangella halophila</name>
    <dbReference type="NCBI Taxonomy" id="1783352"/>
    <lineage>
        <taxon>Bacteria</taxon>
        <taxon>Bacillati</taxon>
        <taxon>Actinomycetota</taxon>
        <taxon>Actinomycetes</taxon>
        <taxon>Streptosporangiales</taxon>
        <taxon>Nocardiopsidaceae</taxon>
        <taxon>Lipingzhangella</taxon>
    </lineage>
</organism>
<feature type="transmembrane region" description="Helical" evidence="9">
    <location>
        <begin position="45"/>
        <end position="70"/>
    </location>
</feature>
<keyword evidence="9" id="KW-1133">Transmembrane helix</keyword>
<evidence type="ECO:0000256" key="1">
    <source>
        <dbReference type="ARBA" id="ARBA00000085"/>
    </source>
</evidence>
<gene>
    <name evidence="11" type="ORF">F4561_005270</name>
</gene>
<evidence type="ECO:0000256" key="6">
    <source>
        <dbReference type="ARBA" id="ARBA00022777"/>
    </source>
</evidence>
<feature type="domain" description="Signal transduction histidine kinase subgroup 3 dimerisation and phosphoacceptor" evidence="10">
    <location>
        <begin position="217"/>
        <end position="280"/>
    </location>
</feature>
<comment type="caution">
    <text evidence="11">The sequence shown here is derived from an EMBL/GenBank/DDBJ whole genome shotgun (WGS) entry which is preliminary data.</text>
</comment>
<dbReference type="AlphaFoldDB" id="A0A7W7RM02"/>
<evidence type="ECO:0000313" key="11">
    <source>
        <dbReference type="EMBL" id="MBB4934450.1"/>
    </source>
</evidence>
<keyword evidence="9" id="KW-0812">Transmembrane</keyword>
<evidence type="ECO:0000256" key="4">
    <source>
        <dbReference type="ARBA" id="ARBA00022679"/>
    </source>
</evidence>
<protein>
    <recommendedName>
        <fullName evidence="2">histidine kinase</fullName>
        <ecNumber evidence="2">2.7.13.3</ecNumber>
    </recommendedName>
</protein>
<dbReference type="GO" id="GO:0046983">
    <property type="term" value="F:protein dimerization activity"/>
    <property type="evidence" value="ECO:0007669"/>
    <property type="project" value="InterPro"/>
</dbReference>
<keyword evidence="6 11" id="KW-0418">Kinase</keyword>
<name>A0A7W7RM02_9ACTN</name>
<keyword evidence="9" id="KW-0472">Membrane</keyword>
<feature type="transmembrane region" description="Helical" evidence="9">
    <location>
        <begin position="163"/>
        <end position="188"/>
    </location>
</feature>
<proteinExistence type="predicted"/>
<dbReference type="CDD" id="cd16917">
    <property type="entry name" value="HATPase_UhpB-NarQ-NarX-like"/>
    <property type="match status" value="1"/>
</dbReference>
<keyword evidence="5" id="KW-0547">Nucleotide-binding</keyword>
<evidence type="ECO:0000256" key="7">
    <source>
        <dbReference type="ARBA" id="ARBA00022840"/>
    </source>
</evidence>
<dbReference type="EC" id="2.7.13.3" evidence="2"/>
<evidence type="ECO:0000256" key="8">
    <source>
        <dbReference type="ARBA" id="ARBA00023012"/>
    </source>
</evidence>
<dbReference type="Gene3D" id="3.30.565.10">
    <property type="entry name" value="Histidine kinase-like ATPase, C-terminal domain"/>
    <property type="match status" value="1"/>
</dbReference>
<evidence type="ECO:0000256" key="2">
    <source>
        <dbReference type="ARBA" id="ARBA00012438"/>
    </source>
</evidence>
<dbReference type="RefSeq" id="WP_184582520.1">
    <property type="nucleotide sequence ID" value="NZ_JACHJT010000001.1"/>
</dbReference>
<keyword evidence="12" id="KW-1185">Reference proteome</keyword>
<keyword evidence="3" id="KW-0597">Phosphoprotein</keyword>
<dbReference type="Proteomes" id="UP000523007">
    <property type="component" value="Unassembled WGS sequence"/>
</dbReference>
<reference evidence="11 12" key="1">
    <citation type="submission" date="2020-08" db="EMBL/GenBank/DDBJ databases">
        <title>Sequencing the genomes of 1000 actinobacteria strains.</title>
        <authorList>
            <person name="Klenk H.-P."/>
        </authorList>
    </citation>
    <scope>NUCLEOTIDE SEQUENCE [LARGE SCALE GENOMIC DNA]</scope>
    <source>
        <strain evidence="11 12">DSM 102030</strain>
    </source>
</reference>